<name>A0A540RAJ8_9CORY</name>
<dbReference type="Proteomes" id="UP000318080">
    <property type="component" value="Unassembled WGS sequence"/>
</dbReference>
<dbReference type="GO" id="GO:0031388">
    <property type="term" value="P:organic acid phosphorylation"/>
    <property type="evidence" value="ECO:0007669"/>
    <property type="project" value="UniProtKB-UniRule"/>
</dbReference>
<dbReference type="PIRSF" id="PIRSF006078">
    <property type="entry name" value="GlxK"/>
    <property type="match status" value="1"/>
</dbReference>
<dbReference type="InterPro" id="IPR036129">
    <property type="entry name" value="Glycerate_kinase_sf"/>
</dbReference>
<evidence type="ECO:0000256" key="2">
    <source>
        <dbReference type="ARBA" id="ARBA00022679"/>
    </source>
</evidence>
<dbReference type="AlphaFoldDB" id="A0A540RAJ8"/>
<dbReference type="Gene3D" id="3.90.1510.10">
    <property type="entry name" value="Glycerate kinase, domain 2"/>
    <property type="match status" value="1"/>
</dbReference>
<evidence type="ECO:0000256" key="4">
    <source>
        <dbReference type="PIRNR" id="PIRNR006078"/>
    </source>
</evidence>
<dbReference type="InterPro" id="IPR004381">
    <property type="entry name" value="Glycerate_kinase"/>
</dbReference>
<dbReference type="NCBIfam" id="TIGR00045">
    <property type="entry name" value="glycerate kinase"/>
    <property type="match status" value="1"/>
</dbReference>
<accession>A0A540RAJ8</accession>
<dbReference type="InterPro" id="IPR018193">
    <property type="entry name" value="Glyc_kinase_flavodox-like_fold"/>
</dbReference>
<dbReference type="GO" id="GO:0008887">
    <property type="term" value="F:glycerate kinase activity"/>
    <property type="evidence" value="ECO:0007669"/>
    <property type="project" value="UniProtKB-UniRule"/>
</dbReference>
<dbReference type="EMBL" id="VHIR01000001">
    <property type="protein sequence ID" value="TQE44627.1"/>
    <property type="molecule type" value="Genomic_DNA"/>
</dbReference>
<keyword evidence="2 4" id="KW-0808">Transferase</keyword>
<evidence type="ECO:0000313" key="6">
    <source>
        <dbReference type="Proteomes" id="UP000318080"/>
    </source>
</evidence>
<proteinExistence type="inferred from homology"/>
<dbReference type="Gene3D" id="3.40.50.10350">
    <property type="entry name" value="Glycerate kinase, domain 1"/>
    <property type="match status" value="1"/>
</dbReference>
<comment type="similarity">
    <text evidence="1 4">Belongs to the glycerate kinase type-1 family.</text>
</comment>
<organism evidence="5 6">
    <name type="scientific">Corynebacterium phoceense</name>
    <dbReference type="NCBI Taxonomy" id="1686286"/>
    <lineage>
        <taxon>Bacteria</taxon>
        <taxon>Bacillati</taxon>
        <taxon>Actinomycetota</taxon>
        <taxon>Actinomycetes</taxon>
        <taxon>Mycobacteriales</taxon>
        <taxon>Corynebacteriaceae</taxon>
        <taxon>Corynebacterium</taxon>
    </lineage>
</organism>
<sequence>MNSPLIIVAPDSFKGSATAAEAAAGIASGIRAELADATVVTLPMADGGEGTAQVLAEAAAARGEHMVTVQLPATDAVGRLTEATYFLNQSTQTAYIDVAAATGLPAVKDALEPRTADSYGTGVLIADAESRGAKHIVLGLGGSATIDGGTGILTALGAAAHDARGYALSKGGAALVQLDTIDTAQLNMKAAMLDYTLLADTRTVPAHAPAVFGPQKGATREDVALLTGAMLRLCEVTGIDADRESFGAAGCIPVGLTWVSALLWGSEDHTTLEPGGRFVAEALGIPERLREAALLVTGEGRFDEQSTTGKVVGTLLDLAEDSATPAAVVAGELASNVPEGVLSAELSQKGELQEQLREAGRAIARSFSSRG</sequence>
<dbReference type="PANTHER" id="PTHR21599:SF0">
    <property type="entry name" value="GLYCERATE KINASE"/>
    <property type="match status" value="1"/>
</dbReference>
<evidence type="ECO:0000256" key="1">
    <source>
        <dbReference type="ARBA" id="ARBA00006284"/>
    </source>
</evidence>
<dbReference type="GeneID" id="79853371"/>
<gene>
    <name evidence="5" type="ORF">EJK80_00610</name>
</gene>
<dbReference type="PANTHER" id="PTHR21599">
    <property type="entry name" value="GLYCERATE KINASE"/>
    <property type="match status" value="1"/>
</dbReference>
<comment type="caution">
    <text evidence="5">The sequence shown here is derived from an EMBL/GenBank/DDBJ whole genome shotgun (WGS) entry which is preliminary data.</text>
</comment>
<evidence type="ECO:0000256" key="3">
    <source>
        <dbReference type="ARBA" id="ARBA00022777"/>
    </source>
</evidence>
<keyword evidence="6" id="KW-1185">Reference proteome</keyword>
<protein>
    <submittedName>
        <fullName evidence="5">Glycerate kinase</fullName>
    </submittedName>
</protein>
<dbReference type="InterPro" id="IPR018197">
    <property type="entry name" value="Glycerate_kinase_RE-like"/>
</dbReference>
<dbReference type="STRING" id="1686286.GCA_900092335_02210"/>
<keyword evidence="3 4" id="KW-0418">Kinase</keyword>
<dbReference type="SUPFAM" id="SSF110738">
    <property type="entry name" value="Glycerate kinase I"/>
    <property type="match status" value="1"/>
</dbReference>
<evidence type="ECO:0000313" key="5">
    <source>
        <dbReference type="EMBL" id="TQE44627.1"/>
    </source>
</evidence>
<dbReference type="Pfam" id="PF02595">
    <property type="entry name" value="Gly_kinase"/>
    <property type="match status" value="1"/>
</dbReference>
<reference evidence="5 6" key="1">
    <citation type="submission" date="2019-06" db="EMBL/GenBank/DDBJ databases">
        <title>Draft genome of C. phoceense Strain 272.</title>
        <authorList>
            <person name="Pacheco L.G.C."/>
            <person name="Barberis C.M."/>
            <person name="Almuzara M.N."/>
            <person name="Traglia G.M."/>
            <person name="Santos C.S."/>
            <person name="Rocha D.J.P.G."/>
            <person name="Aguiar E.R.G.R."/>
            <person name="Vay C.A."/>
        </authorList>
    </citation>
    <scope>NUCLEOTIDE SEQUENCE [LARGE SCALE GENOMIC DNA]</scope>
    <source>
        <strain evidence="5 6">272</strain>
    </source>
</reference>
<dbReference type="RefSeq" id="WP_066487056.1">
    <property type="nucleotide sequence ID" value="NZ_JADPQA010000003.1"/>
</dbReference>